<dbReference type="InterPro" id="IPR050618">
    <property type="entry name" value="Ubq-SigPath_Reg"/>
</dbReference>
<dbReference type="STRING" id="44941.A0A397U6D8"/>
<gene>
    <name evidence="2" type="ORF">C2G38_563141</name>
</gene>
<proteinExistence type="predicted"/>
<organism evidence="2 3">
    <name type="scientific">Gigaspora rosea</name>
    <dbReference type="NCBI Taxonomy" id="44941"/>
    <lineage>
        <taxon>Eukaryota</taxon>
        <taxon>Fungi</taxon>
        <taxon>Fungi incertae sedis</taxon>
        <taxon>Mucoromycota</taxon>
        <taxon>Glomeromycotina</taxon>
        <taxon>Glomeromycetes</taxon>
        <taxon>Diversisporales</taxon>
        <taxon>Gigasporaceae</taxon>
        <taxon>Gigaspora</taxon>
    </lineage>
</organism>
<dbReference type="Gene3D" id="2.60.120.920">
    <property type="match status" value="1"/>
</dbReference>
<comment type="caution">
    <text evidence="2">The sequence shown here is derived from an EMBL/GenBank/DDBJ whole genome shotgun (WGS) entry which is preliminary data.</text>
</comment>
<name>A0A397U6D8_9GLOM</name>
<evidence type="ECO:0000313" key="3">
    <source>
        <dbReference type="Proteomes" id="UP000266673"/>
    </source>
</evidence>
<evidence type="ECO:0000313" key="2">
    <source>
        <dbReference type="EMBL" id="RIB05852.1"/>
    </source>
</evidence>
<feature type="domain" description="B30.2/SPRY" evidence="1">
    <location>
        <begin position="1"/>
        <end position="169"/>
    </location>
</feature>
<keyword evidence="3" id="KW-1185">Reference proteome</keyword>
<dbReference type="InterPro" id="IPR001870">
    <property type="entry name" value="B30.2/SPRY"/>
</dbReference>
<dbReference type="AlphaFoldDB" id="A0A397U6D8"/>
<protein>
    <submittedName>
        <fullName evidence="2">Concanavalin A-like lectin/glucanase domain-containing protein</fullName>
    </submittedName>
</protein>
<evidence type="ECO:0000259" key="1">
    <source>
        <dbReference type="PROSITE" id="PS50188"/>
    </source>
</evidence>
<dbReference type="Pfam" id="PF00622">
    <property type="entry name" value="SPRY"/>
    <property type="match status" value="1"/>
</dbReference>
<sequence length="169" mass="19335">MDYLNSKTPYNDIVLPTTWDIEEKSPCIDIDSSRLKVNYTNLDDYKAAIVRANHPIPSQCGIFYFEVKIIFKGENGMIGIGYCTKQIDKKKDDLTYINRQKHNENKDYEKNNRDESRECGYHGDDGYSFCSGDGVRYGPTFTSGDIIGCYLNFISKIVFYTKNGINLGN</sequence>
<dbReference type="OrthoDB" id="25503at2759"/>
<reference evidence="2 3" key="1">
    <citation type="submission" date="2018-06" db="EMBL/GenBank/DDBJ databases">
        <title>Comparative genomics reveals the genomic features of Rhizophagus irregularis, R. cerebriforme, R. diaphanum and Gigaspora rosea, and their symbiotic lifestyle signature.</title>
        <authorList>
            <person name="Morin E."/>
            <person name="San Clemente H."/>
            <person name="Chen E.C.H."/>
            <person name="De La Providencia I."/>
            <person name="Hainaut M."/>
            <person name="Kuo A."/>
            <person name="Kohler A."/>
            <person name="Murat C."/>
            <person name="Tang N."/>
            <person name="Roy S."/>
            <person name="Loubradou J."/>
            <person name="Henrissat B."/>
            <person name="Grigoriev I.V."/>
            <person name="Corradi N."/>
            <person name="Roux C."/>
            <person name="Martin F.M."/>
        </authorList>
    </citation>
    <scope>NUCLEOTIDE SEQUENCE [LARGE SCALE GENOMIC DNA]</scope>
    <source>
        <strain evidence="2 3">DAOM 194757</strain>
    </source>
</reference>
<dbReference type="GO" id="GO:0030246">
    <property type="term" value="F:carbohydrate binding"/>
    <property type="evidence" value="ECO:0007669"/>
    <property type="project" value="UniProtKB-KW"/>
</dbReference>
<dbReference type="EMBL" id="QKWP01001908">
    <property type="protein sequence ID" value="RIB05852.1"/>
    <property type="molecule type" value="Genomic_DNA"/>
</dbReference>
<dbReference type="PANTHER" id="PTHR12864">
    <property type="entry name" value="RAN BINDING PROTEIN 9-RELATED"/>
    <property type="match status" value="1"/>
</dbReference>
<accession>A0A397U6D8</accession>
<dbReference type="InterPro" id="IPR013320">
    <property type="entry name" value="ConA-like_dom_sf"/>
</dbReference>
<keyword evidence="2" id="KW-0430">Lectin</keyword>
<dbReference type="InterPro" id="IPR003877">
    <property type="entry name" value="SPRY_dom"/>
</dbReference>
<dbReference type="InterPro" id="IPR043136">
    <property type="entry name" value="B30.2/SPRY_sf"/>
</dbReference>
<dbReference type="SUPFAM" id="SSF49899">
    <property type="entry name" value="Concanavalin A-like lectins/glucanases"/>
    <property type="match status" value="1"/>
</dbReference>
<dbReference type="PROSITE" id="PS50188">
    <property type="entry name" value="B302_SPRY"/>
    <property type="match status" value="1"/>
</dbReference>
<dbReference type="Proteomes" id="UP000266673">
    <property type="component" value="Unassembled WGS sequence"/>
</dbReference>